<dbReference type="PANTHER" id="PTHR20933">
    <property type="entry name" value="F-BOX ONLY PROTEIN 33"/>
    <property type="match status" value="1"/>
</dbReference>
<reference evidence="2" key="2">
    <citation type="journal article" date="2020" name="BMC">
        <title>Leishmania infection induces a limited differential gene expression in the sand fly midgut.</title>
        <authorList>
            <person name="Coutinho-Abreu I.V."/>
            <person name="Serafim T.D."/>
            <person name="Meneses C."/>
            <person name="Kamhawi S."/>
            <person name="Oliveira F."/>
            <person name="Valenzuela J.G."/>
        </authorList>
    </citation>
    <scope>NUCLEOTIDE SEQUENCE</scope>
    <source>
        <strain evidence="2">Jacobina</strain>
        <tissue evidence="2">Midgut</tissue>
    </source>
</reference>
<dbReference type="FunFam" id="3.80.10.10:FF:000432">
    <property type="entry name" value="Uncharacterized protein, isoform A"/>
    <property type="match status" value="1"/>
</dbReference>
<dbReference type="SMART" id="SM00256">
    <property type="entry name" value="FBOX"/>
    <property type="match status" value="1"/>
</dbReference>
<dbReference type="InterPro" id="IPR001810">
    <property type="entry name" value="F-box_dom"/>
</dbReference>
<dbReference type="InterPro" id="IPR032675">
    <property type="entry name" value="LRR_dom_sf"/>
</dbReference>
<dbReference type="FunFam" id="3.80.10.10:FF:000498">
    <property type="entry name" value="Uncharacterized protein, isoform B"/>
    <property type="match status" value="1"/>
</dbReference>
<proteinExistence type="predicted"/>
<dbReference type="SUPFAM" id="SSF52047">
    <property type="entry name" value="RNI-like"/>
    <property type="match status" value="1"/>
</dbReference>
<dbReference type="VEuPathDB" id="VectorBase:LLONM1_010350"/>
<dbReference type="FunFam" id="3.80.10.10:FF:000556">
    <property type="entry name" value="CLUMA_CG018969, isoform B"/>
    <property type="match status" value="1"/>
</dbReference>
<dbReference type="GO" id="GO:0031398">
    <property type="term" value="P:positive regulation of protein ubiquitination"/>
    <property type="evidence" value="ECO:0007669"/>
    <property type="project" value="TreeGrafter"/>
</dbReference>
<dbReference type="AlphaFoldDB" id="A0A1B0GIM8"/>
<sequence>MDNWNVLTVQSASSQIQTHDMNSSFRRRHMMTIEKLPDKVLLNIFSYLSHLEICRMARVCRRWRQVAYDTRLWKNVSLRPEVSGLHVGSLESLLGLISVRFGPSLRYIELPIELITHTVLHELAAKCPNLTHMLLDFSTAMQLHDFSEMQAFPTKLRYMCICLSEVIFMEGFMRKIYNFINGLEVLHLLGTYEKCEEEEEEIYEVINVHKLKSATPNLRVINLYGINFVDDSHIDAFSSNCIQLECLAVNYCNKVTGSTLKTLIQRSKRLTCLLMNGTSLRSEYLLQVEWDKCALLELDITATDISSEALIDLLVRIPSLRFLSAGQINGFNDTVLKAWMEGGNTKSLIALNLEASDNLSDEALLKFLSRHGGQLHALVLSGMTHITDQLWMSVLPILTNARILVMGTTERLSVNIHVDQLMDAIASYCSKWDPENLRFSDKSQKAIDLLRVKCLKLRCMVLSDGRYYETVKANFERADRTTVVRTTTCCQVSAYHLLSNYNDLVFN</sequence>
<dbReference type="SUPFAM" id="SSF81383">
    <property type="entry name" value="F-box domain"/>
    <property type="match status" value="1"/>
</dbReference>
<dbReference type="EnsemblMetazoa" id="LLOJ004803-RA">
    <property type="protein sequence ID" value="LLOJ004803-PA"/>
    <property type="gene ID" value="LLOJ004803"/>
</dbReference>
<protein>
    <submittedName>
        <fullName evidence="2">Putative f-box/lrr-repeat protein 20</fullName>
    </submittedName>
</protein>
<feature type="domain" description="F-box" evidence="1">
    <location>
        <begin position="30"/>
        <end position="76"/>
    </location>
</feature>
<dbReference type="EMBL" id="AJWK01015109">
    <property type="status" value="NOT_ANNOTATED_CDS"/>
    <property type="molecule type" value="Genomic_DNA"/>
</dbReference>
<dbReference type="Gene3D" id="3.80.10.10">
    <property type="entry name" value="Ribonuclease Inhibitor"/>
    <property type="match status" value="3"/>
</dbReference>
<evidence type="ECO:0000313" key="4">
    <source>
        <dbReference type="Proteomes" id="UP000092461"/>
    </source>
</evidence>
<dbReference type="EMBL" id="GITU01003080">
    <property type="protein sequence ID" value="MBC1171783.1"/>
    <property type="molecule type" value="Transcribed_RNA"/>
</dbReference>
<evidence type="ECO:0000313" key="3">
    <source>
        <dbReference type="EnsemblMetazoa" id="LLOJ004803-PA"/>
    </source>
</evidence>
<dbReference type="Proteomes" id="UP000092461">
    <property type="component" value="Unassembled WGS sequence"/>
</dbReference>
<dbReference type="PROSITE" id="PS50181">
    <property type="entry name" value="FBOX"/>
    <property type="match status" value="1"/>
</dbReference>
<name>A0A1B0GIM8_LUTLO</name>
<dbReference type="InterPro" id="IPR036047">
    <property type="entry name" value="F-box-like_dom_sf"/>
</dbReference>
<reference evidence="3" key="3">
    <citation type="submission" date="2020-05" db="UniProtKB">
        <authorList>
            <consortium name="EnsemblMetazoa"/>
        </authorList>
    </citation>
    <scope>IDENTIFICATION</scope>
    <source>
        <strain evidence="3">Jacobina</strain>
    </source>
</reference>
<evidence type="ECO:0000259" key="1">
    <source>
        <dbReference type="PROSITE" id="PS50181"/>
    </source>
</evidence>
<reference evidence="4" key="1">
    <citation type="submission" date="2012-05" db="EMBL/GenBank/DDBJ databases">
        <title>Whole Genome Assembly of Lutzomyia longipalpis.</title>
        <authorList>
            <person name="Richards S."/>
            <person name="Qu C."/>
            <person name="Dillon R."/>
            <person name="Worley K."/>
            <person name="Scherer S."/>
            <person name="Batterton M."/>
            <person name="Taylor A."/>
            <person name="Hawes A."/>
            <person name="Hernandez B."/>
            <person name="Kovar C."/>
            <person name="Mandapat C."/>
            <person name="Pham C."/>
            <person name="Qu C."/>
            <person name="Jing C."/>
            <person name="Bess C."/>
            <person name="Bandaranaike D."/>
            <person name="Ngo D."/>
            <person name="Ongeri F."/>
            <person name="Arias F."/>
            <person name="Lara F."/>
            <person name="Weissenberger G."/>
            <person name="Kamau G."/>
            <person name="Han H."/>
            <person name="Shen H."/>
            <person name="Dinh H."/>
            <person name="Khalil I."/>
            <person name="Jones J."/>
            <person name="Shafer J."/>
            <person name="Jayaseelan J."/>
            <person name="Quiroz J."/>
            <person name="Blankenburg K."/>
            <person name="Nguyen L."/>
            <person name="Jackson L."/>
            <person name="Francisco L."/>
            <person name="Tang L.-Y."/>
            <person name="Pu L.-L."/>
            <person name="Perales L."/>
            <person name="Lorensuhewa L."/>
            <person name="Munidasa M."/>
            <person name="Coyle M."/>
            <person name="Taylor M."/>
            <person name="Puazo M."/>
            <person name="Firestine M."/>
            <person name="Scheel M."/>
            <person name="Javaid M."/>
            <person name="Wang M."/>
            <person name="Li M."/>
            <person name="Tabassum N."/>
            <person name="Saada N."/>
            <person name="Osuji N."/>
            <person name="Aqrawi P."/>
            <person name="Fu Q."/>
            <person name="Thornton R."/>
            <person name="Raj R."/>
            <person name="Goodspeed R."/>
            <person name="Mata R."/>
            <person name="Najjar R."/>
            <person name="Gubbala S."/>
            <person name="Lee S."/>
            <person name="Denson S."/>
            <person name="Patil S."/>
            <person name="Macmil S."/>
            <person name="Qi S."/>
            <person name="Matskevitch T."/>
            <person name="Palculict T."/>
            <person name="Mathew T."/>
            <person name="Vee V."/>
            <person name="Velamala V."/>
            <person name="Korchina V."/>
            <person name="Cai W."/>
            <person name="Liu W."/>
            <person name="Dai W."/>
            <person name="Zou X."/>
            <person name="Zhu Y."/>
            <person name="Zhang Y."/>
            <person name="Wu Y.-Q."/>
            <person name="Xin Y."/>
            <person name="Nazarath L."/>
            <person name="Kovar C."/>
            <person name="Han Y."/>
            <person name="Muzny D."/>
            <person name="Gibbs R."/>
        </authorList>
    </citation>
    <scope>NUCLEOTIDE SEQUENCE [LARGE SCALE GENOMIC DNA]</scope>
    <source>
        <strain evidence="4">Jacobina</strain>
    </source>
</reference>
<dbReference type="PANTHER" id="PTHR20933:SF4">
    <property type="entry name" value="F-BOX INVOLVED IN POLYQ PATHOGENESIS, ISOFORM A"/>
    <property type="match status" value="1"/>
</dbReference>
<dbReference type="Pfam" id="PF12937">
    <property type="entry name" value="F-box-like"/>
    <property type="match status" value="1"/>
</dbReference>
<keyword evidence="4" id="KW-1185">Reference proteome</keyword>
<accession>A0A1B0GIM8</accession>
<dbReference type="VEuPathDB" id="VectorBase:LLOJ004803"/>
<evidence type="ECO:0000313" key="2">
    <source>
        <dbReference type="EMBL" id="MBC1171783.1"/>
    </source>
</evidence>
<organism evidence="3 4">
    <name type="scientific">Lutzomyia longipalpis</name>
    <name type="common">Sand fly</name>
    <dbReference type="NCBI Taxonomy" id="7200"/>
    <lineage>
        <taxon>Eukaryota</taxon>
        <taxon>Metazoa</taxon>
        <taxon>Ecdysozoa</taxon>
        <taxon>Arthropoda</taxon>
        <taxon>Hexapoda</taxon>
        <taxon>Insecta</taxon>
        <taxon>Pterygota</taxon>
        <taxon>Neoptera</taxon>
        <taxon>Endopterygota</taxon>
        <taxon>Diptera</taxon>
        <taxon>Nematocera</taxon>
        <taxon>Psychodoidea</taxon>
        <taxon>Psychodidae</taxon>
        <taxon>Lutzomyia</taxon>
        <taxon>Lutzomyia</taxon>
    </lineage>
</organism>